<reference evidence="1" key="1">
    <citation type="journal article" date="2019" name="Sci. Rep.">
        <title>Draft genome of Tanacetum cinerariifolium, the natural source of mosquito coil.</title>
        <authorList>
            <person name="Yamashiro T."/>
            <person name="Shiraishi A."/>
            <person name="Satake H."/>
            <person name="Nakayama K."/>
        </authorList>
    </citation>
    <scope>NUCLEOTIDE SEQUENCE</scope>
</reference>
<proteinExistence type="predicted"/>
<name>A0A699HJR3_TANCI</name>
<protein>
    <submittedName>
        <fullName evidence="1">Uncharacterized protein</fullName>
    </submittedName>
</protein>
<comment type="caution">
    <text evidence="1">The sequence shown here is derived from an EMBL/GenBank/DDBJ whole genome shotgun (WGS) entry which is preliminary data.</text>
</comment>
<dbReference type="AlphaFoldDB" id="A0A699HJR3"/>
<evidence type="ECO:0000313" key="1">
    <source>
        <dbReference type="EMBL" id="GEY29622.1"/>
    </source>
</evidence>
<gene>
    <name evidence="1" type="ORF">Tci_401596</name>
</gene>
<accession>A0A699HJR3</accession>
<organism evidence="1">
    <name type="scientific">Tanacetum cinerariifolium</name>
    <name type="common">Dalmatian daisy</name>
    <name type="synonym">Chrysanthemum cinerariifolium</name>
    <dbReference type="NCBI Taxonomy" id="118510"/>
    <lineage>
        <taxon>Eukaryota</taxon>
        <taxon>Viridiplantae</taxon>
        <taxon>Streptophyta</taxon>
        <taxon>Embryophyta</taxon>
        <taxon>Tracheophyta</taxon>
        <taxon>Spermatophyta</taxon>
        <taxon>Magnoliopsida</taxon>
        <taxon>eudicotyledons</taxon>
        <taxon>Gunneridae</taxon>
        <taxon>Pentapetalae</taxon>
        <taxon>asterids</taxon>
        <taxon>campanulids</taxon>
        <taxon>Asterales</taxon>
        <taxon>Asteraceae</taxon>
        <taxon>Asteroideae</taxon>
        <taxon>Anthemideae</taxon>
        <taxon>Anthemidinae</taxon>
        <taxon>Tanacetum</taxon>
    </lineage>
</organism>
<sequence>MSSRVLSEKVVGLDVDIMGMALHLDEEFYPCFLTTIAGRRWILSRGLKLMVMKCLQSLEYLATLGGAISCVIDKGMQDRLAADIDHGKAERVLANVAAYNLFAEADFVSAVNALRPAAETPKAEQLQPSLEVSCLEACVADLGVVIFFHFYLLLASRIAACSLISSKRSRLISKASSFYTMSISAILKVGMPIFTRMAAFVLYMSENGVSLFLDLIIVRCAHKTCGTSSIQSLLLSSSCAFIPFPKILFSLSTKPLACGCLTEAKRWRMHNFSHQSLNGLSLNCFPLSDIIHQEFDFARSFRKRSGYVDSLFVEWPRGRDGSQLLLRGPWHEVVNMAIMTFPESSFLHPCTLSASSIDVSL</sequence>
<dbReference type="EMBL" id="BKCJ010166910">
    <property type="protein sequence ID" value="GEY29622.1"/>
    <property type="molecule type" value="Genomic_DNA"/>
</dbReference>